<reference evidence="2 3" key="1">
    <citation type="submission" date="2024-01" db="EMBL/GenBank/DDBJ databases">
        <title>Genome assemblies of Stephania.</title>
        <authorList>
            <person name="Yang L."/>
        </authorList>
    </citation>
    <scope>NUCLEOTIDE SEQUENCE [LARGE SCALE GENOMIC DNA]</scope>
    <source>
        <strain evidence="2">YNDBR</strain>
        <tissue evidence="2">Leaf</tissue>
    </source>
</reference>
<name>A0AAP0ETB2_9MAGN</name>
<organism evidence="2 3">
    <name type="scientific">Stephania yunnanensis</name>
    <dbReference type="NCBI Taxonomy" id="152371"/>
    <lineage>
        <taxon>Eukaryota</taxon>
        <taxon>Viridiplantae</taxon>
        <taxon>Streptophyta</taxon>
        <taxon>Embryophyta</taxon>
        <taxon>Tracheophyta</taxon>
        <taxon>Spermatophyta</taxon>
        <taxon>Magnoliopsida</taxon>
        <taxon>Ranunculales</taxon>
        <taxon>Menispermaceae</taxon>
        <taxon>Menispermoideae</taxon>
        <taxon>Cissampelideae</taxon>
        <taxon>Stephania</taxon>
    </lineage>
</organism>
<sequence length="84" mass="9498">MTCHFIRRKVDSELDFFMFEHSQIRPLNGPKLCRKMKYMCRILIPPPQCTNQRPTPKTVKNFAVGGEPGTPETGQTPIGATPPI</sequence>
<dbReference type="EMBL" id="JBBNAF010000011">
    <property type="protein sequence ID" value="KAK9099250.1"/>
    <property type="molecule type" value="Genomic_DNA"/>
</dbReference>
<gene>
    <name evidence="2" type="ORF">Syun_026295</name>
</gene>
<feature type="region of interest" description="Disordered" evidence="1">
    <location>
        <begin position="62"/>
        <end position="84"/>
    </location>
</feature>
<comment type="caution">
    <text evidence="2">The sequence shown here is derived from an EMBL/GenBank/DDBJ whole genome shotgun (WGS) entry which is preliminary data.</text>
</comment>
<dbReference type="Proteomes" id="UP001420932">
    <property type="component" value="Unassembled WGS sequence"/>
</dbReference>
<keyword evidence="3" id="KW-1185">Reference proteome</keyword>
<feature type="compositionally biased region" description="Low complexity" evidence="1">
    <location>
        <begin position="69"/>
        <end position="84"/>
    </location>
</feature>
<dbReference type="AlphaFoldDB" id="A0AAP0ETB2"/>
<evidence type="ECO:0000256" key="1">
    <source>
        <dbReference type="SAM" id="MobiDB-lite"/>
    </source>
</evidence>
<evidence type="ECO:0000313" key="2">
    <source>
        <dbReference type="EMBL" id="KAK9099250.1"/>
    </source>
</evidence>
<protein>
    <submittedName>
        <fullName evidence="2">Uncharacterized protein</fullName>
    </submittedName>
</protein>
<accession>A0AAP0ETB2</accession>
<evidence type="ECO:0000313" key="3">
    <source>
        <dbReference type="Proteomes" id="UP001420932"/>
    </source>
</evidence>
<proteinExistence type="predicted"/>